<dbReference type="SUPFAM" id="SSF161084">
    <property type="entry name" value="MAPEG domain-like"/>
    <property type="match status" value="1"/>
</dbReference>
<name>A0AAE0WIE8_9PEZI</name>
<comment type="caution">
    <text evidence="7">The sequence shown here is derived from an EMBL/GenBank/DDBJ whole genome shotgun (WGS) entry which is preliminary data.</text>
</comment>
<dbReference type="Proteomes" id="UP001274830">
    <property type="component" value="Unassembled WGS sequence"/>
</dbReference>
<evidence type="ECO:0000256" key="4">
    <source>
        <dbReference type="ARBA" id="ARBA00023136"/>
    </source>
</evidence>
<proteinExistence type="predicted"/>
<evidence type="ECO:0000256" key="3">
    <source>
        <dbReference type="ARBA" id="ARBA00022989"/>
    </source>
</evidence>
<evidence type="ECO:0000313" key="7">
    <source>
        <dbReference type="EMBL" id="KAK3670193.1"/>
    </source>
</evidence>
<evidence type="ECO:0000256" key="1">
    <source>
        <dbReference type="ARBA" id="ARBA00004370"/>
    </source>
</evidence>
<evidence type="ECO:0000256" key="5">
    <source>
        <dbReference type="SAM" id="Phobius"/>
    </source>
</evidence>
<dbReference type="PANTHER" id="PTHR35371:SF1">
    <property type="entry name" value="BLR7753 PROTEIN"/>
    <property type="match status" value="1"/>
</dbReference>
<feature type="chain" id="PRO_5042235401" description="MAPEG family protein" evidence="6">
    <location>
        <begin position="18"/>
        <end position="154"/>
    </location>
</feature>
<dbReference type="EMBL" id="JAUTXT010000061">
    <property type="protein sequence ID" value="KAK3670193.1"/>
    <property type="molecule type" value="Genomic_DNA"/>
</dbReference>
<dbReference type="InterPro" id="IPR001129">
    <property type="entry name" value="Membr-assoc_MAPEG"/>
</dbReference>
<feature type="signal peptide" evidence="6">
    <location>
        <begin position="1"/>
        <end position="17"/>
    </location>
</feature>
<dbReference type="GO" id="GO:0016020">
    <property type="term" value="C:membrane"/>
    <property type="evidence" value="ECO:0007669"/>
    <property type="project" value="UniProtKB-SubCell"/>
</dbReference>
<keyword evidence="6" id="KW-0732">Signal</keyword>
<organism evidence="7 8">
    <name type="scientific">Recurvomyces mirabilis</name>
    <dbReference type="NCBI Taxonomy" id="574656"/>
    <lineage>
        <taxon>Eukaryota</taxon>
        <taxon>Fungi</taxon>
        <taxon>Dikarya</taxon>
        <taxon>Ascomycota</taxon>
        <taxon>Pezizomycotina</taxon>
        <taxon>Dothideomycetes</taxon>
        <taxon>Dothideomycetidae</taxon>
        <taxon>Mycosphaerellales</taxon>
        <taxon>Teratosphaeriaceae</taxon>
        <taxon>Recurvomyces</taxon>
    </lineage>
</organism>
<protein>
    <recommendedName>
        <fullName evidence="9">MAPEG family protein</fullName>
    </recommendedName>
</protein>
<dbReference type="InterPro" id="IPR023352">
    <property type="entry name" value="MAPEG-like_dom_sf"/>
</dbReference>
<keyword evidence="8" id="KW-1185">Reference proteome</keyword>
<keyword evidence="3 5" id="KW-1133">Transmembrane helix</keyword>
<comment type="subcellular location">
    <subcellularLocation>
        <location evidence="1">Membrane</location>
    </subcellularLocation>
</comment>
<accession>A0AAE0WIE8</accession>
<evidence type="ECO:0000313" key="8">
    <source>
        <dbReference type="Proteomes" id="UP001274830"/>
    </source>
</evidence>
<reference evidence="7" key="1">
    <citation type="submission" date="2023-07" db="EMBL/GenBank/DDBJ databases">
        <title>Black Yeasts Isolated from many extreme environments.</title>
        <authorList>
            <person name="Coleine C."/>
            <person name="Stajich J.E."/>
            <person name="Selbmann L."/>
        </authorList>
    </citation>
    <scope>NUCLEOTIDE SEQUENCE</scope>
    <source>
        <strain evidence="7">CCFEE 5485</strain>
    </source>
</reference>
<gene>
    <name evidence="7" type="ORF">LTR78_009949</name>
</gene>
<keyword evidence="4 5" id="KW-0472">Membrane</keyword>
<evidence type="ECO:0000256" key="6">
    <source>
        <dbReference type="SAM" id="SignalP"/>
    </source>
</evidence>
<dbReference type="PANTHER" id="PTHR35371">
    <property type="entry name" value="INNER MEMBRANE PROTEIN"/>
    <property type="match status" value="1"/>
</dbReference>
<keyword evidence="2 5" id="KW-0812">Transmembrane</keyword>
<evidence type="ECO:0000256" key="2">
    <source>
        <dbReference type="ARBA" id="ARBA00022692"/>
    </source>
</evidence>
<evidence type="ECO:0008006" key="9">
    <source>
        <dbReference type="Google" id="ProtNLM"/>
    </source>
</evidence>
<feature type="transmembrane region" description="Helical" evidence="5">
    <location>
        <begin position="132"/>
        <end position="152"/>
    </location>
</feature>
<dbReference type="AlphaFoldDB" id="A0AAE0WIE8"/>
<dbReference type="Pfam" id="PF01124">
    <property type="entry name" value="MAPEG"/>
    <property type="match status" value="1"/>
</dbReference>
<dbReference type="Gene3D" id="1.20.120.550">
    <property type="entry name" value="Membrane associated eicosanoid/glutathione metabolism-like domain"/>
    <property type="match status" value="1"/>
</dbReference>
<sequence>MPINIPLLTIPLYYVLAAIPHGYAMAKITGGDLSKADNCNPHGMATQEKLKKLVGPREFAAFERAESCHRNALENMPLFVAAIFAGCLAEWRAGAGATGVTTFSIVWMALRTAYTINYIVVETRKWAFVRSLIYFITTFWAFAVIIRAAIVFGN</sequence>